<feature type="transmembrane region" description="Helical" evidence="1">
    <location>
        <begin position="12"/>
        <end position="30"/>
    </location>
</feature>
<dbReference type="AlphaFoldDB" id="X1IQW9"/>
<keyword evidence="1" id="KW-0812">Transmembrane</keyword>
<sequence>MMLDSLNRPIIWYVIGVLSAIVTYLAWNWVRLIIANRSLRSEEEPLTFKTTSPSEQQKQALKQIKACQKRLFLQRKVNPDWMEPLKTELPRLVEEIARTYYPKATNPVLAPGISEFARAIELFANDIASFLQDTKPGRLIDTSAHTV</sequence>
<comment type="caution">
    <text evidence="2">The sequence shown here is derived from an EMBL/GenBank/DDBJ whole genome shotgun (WGS) entry which is preliminary data.</text>
</comment>
<gene>
    <name evidence="2" type="ORF">S03H2_47025</name>
</gene>
<reference evidence="2" key="1">
    <citation type="journal article" date="2014" name="Front. Microbiol.">
        <title>High frequency of phylogenetically diverse reductive dehalogenase-homologous genes in deep subseafloor sedimentary metagenomes.</title>
        <authorList>
            <person name="Kawai M."/>
            <person name="Futagami T."/>
            <person name="Toyoda A."/>
            <person name="Takaki Y."/>
            <person name="Nishi S."/>
            <person name="Hori S."/>
            <person name="Arai W."/>
            <person name="Tsubouchi T."/>
            <person name="Morono Y."/>
            <person name="Uchiyama I."/>
            <person name="Ito T."/>
            <person name="Fujiyama A."/>
            <person name="Inagaki F."/>
            <person name="Takami H."/>
        </authorList>
    </citation>
    <scope>NUCLEOTIDE SEQUENCE</scope>
    <source>
        <strain evidence="2">Expedition CK06-06</strain>
    </source>
</reference>
<keyword evidence="1" id="KW-1133">Transmembrane helix</keyword>
<name>X1IQW9_9ZZZZ</name>
<evidence type="ECO:0000256" key="1">
    <source>
        <dbReference type="SAM" id="Phobius"/>
    </source>
</evidence>
<organism evidence="2">
    <name type="scientific">marine sediment metagenome</name>
    <dbReference type="NCBI Taxonomy" id="412755"/>
    <lineage>
        <taxon>unclassified sequences</taxon>
        <taxon>metagenomes</taxon>
        <taxon>ecological metagenomes</taxon>
    </lineage>
</organism>
<protein>
    <submittedName>
        <fullName evidence="2">Uncharacterized protein</fullName>
    </submittedName>
</protein>
<evidence type="ECO:0000313" key="2">
    <source>
        <dbReference type="EMBL" id="GAH68479.1"/>
    </source>
</evidence>
<feature type="non-terminal residue" evidence="2">
    <location>
        <position position="147"/>
    </location>
</feature>
<accession>X1IQW9</accession>
<proteinExistence type="predicted"/>
<keyword evidence="1" id="KW-0472">Membrane</keyword>
<dbReference type="EMBL" id="BARU01029572">
    <property type="protein sequence ID" value="GAH68479.1"/>
    <property type="molecule type" value="Genomic_DNA"/>
</dbReference>